<dbReference type="InterPro" id="IPR036398">
    <property type="entry name" value="CA_dom_sf"/>
</dbReference>
<evidence type="ECO:0000256" key="2">
    <source>
        <dbReference type="ARBA" id="ARBA00002904"/>
    </source>
</evidence>
<dbReference type="Proteomes" id="UP000548632">
    <property type="component" value="Unassembled WGS sequence"/>
</dbReference>
<organism evidence="13 14">
    <name type="scientific">Thiospirillum jenense</name>
    <dbReference type="NCBI Taxonomy" id="1653858"/>
    <lineage>
        <taxon>Bacteria</taxon>
        <taxon>Pseudomonadati</taxon>
        <taxon>Pseudomonadota</taxon>
        <taxon>Gammaproteobacteria</taxon>
        <taxon>Chromatiales</taxon>
        <taxon>Chromatiaceae</taxon>
        <taxon>Thiospirillum</taxon>
    </lineage>
</organism>
<keyword evidence="7 10" id="KW-0862">Zinc</keyword>
<accession>A0A839HCU7</accession>
<dbReference type="PROSITE" id="PS51144">
    <property type="entry name" value="ALPHA_CA_2"/>
    <property type="match status" value="1"/>
</dbReference>
<evidence type="ECO:0000256" key="7">
    <source>
        <dbReference type="ARBA" id="ARBA00022833"/>
    </source>
</evidence>
<comment type="caution">
    <text evidence="13">The sequence shown here is derived from an EMBL/GenBank/DDBJ whole genome shotgun (WGS) entry which is preliminary data.</text>
</comment>
<proteinExistence type="inferred from homology"/>
<keyword evidence="8 10" id="KW-0456">Lyase</keyword>
<evidence type="ECO:0000256" key="5">
    <source>
        <dbReference type="ARBA" id="ARBA00014628"/>
    </source>
</evidence>
<dbReference type="GO" id="GO:0004089">
    <property type="term" value="F:carbonate dehydratase activity"/>
    <property type="evidence" value="ECO:0007669"/>
    <property type="project" value="UniProtKB-UniRule"/>
</dbReference>
<dbReference type="InterPro" id="IPR023561">
    <property type="entry name" value="Carbonic_anhydrase_a-class"/>
</dbReference>
<evidence type="ECO:0000256" key="6">
    <source>
        <dbReference type="ARBA" id="ARBA00022723"/>
    </source>
</evidence>
<dbReference type="GO" id="GO:0008270">
    <property type="term" value="F:zinc ion binding"/>
    <property type="evidence" value="ECO:0007669"/>
    <property type="project" value="UniProtKB-UniRule"/>
</dbReference>
<dbReference type="InterPro" id="IPR001148">
    <property type="entry name" value="CA_dom"/>
</dbReference>
<feature type="domain" description="Alpha-carbonic anhydrase" evidence="12">
    <location>
        <begin position="39"/>
        <end position="260"/>
    </location>
</feature>
<evidence type="ECO:0000256" key="11">
    <source>
        <dbReference type="SAM" id="MobiDB-lite"/>
    </source>
</evidence>
<evidence type="ECO:0000256" key="9">
    <source>
        <dbReference type="ARBA" id="ARBA00048348"/>
    </source>
</evidence>
<dbReference type="EMBL" id="JABVCQ010000002">
    <property type="protein sequence ID" value="MBB1124859.1"/>
    <property type="molecule type" value="Genomic_DNA"/>
</dbReference>
<dbReference type="CDD" id="cd03124">
    <property type="entry name" value="alpha_CA_prokaryotic_like"/>
    <property type="match status" value="1"/>
</dbReference>
<dbReference type="AlphaFoldDB" id="A0A839HCU7"/>
<keyword evidence="14" id="KW-1185">Reference proteome</keyword>
<dbReference type="InterPro" id="IPR041891">
    <property type="entry name" value="Alpha_CA_prokaryot-like"/>
</dbReference>
<evidence type="ECO:0000256" key="10">
    <source>
        <dbReference type="RuleBase" id="RU367011"/>
    </source>
</evidence>
<dbReference type="SUPFAM" id="SSF51069">
    <property type="entry name" value="Carbonic anhydrase"/>
    <property type="match status" value="1"/>
</dbReference>
<evidence type="ECO:0000256" key="3">
    <source>
        <dbReference type="ARBA" id="ARBA00010718"/>
    </source>
</evidence>
<evidence type="ECO:0000313" key="14">
    <source>
        <dbReference type="Proteomes" id="UP000548632"/>
    </source>
</evidence>
<comment type="similarity">
    <text evidence="3 10">Belongs to the alpha-carbonic anhydrase family.</text>
</comment>
<dbReference type="PANTHER" id="PTHR18952">
    <property type="entry name" value="CARBONIC ANHYDRASE"/>
    <property type="match status" value="1"/>
</dbReference>
<dbReference type="InterPro" id="IPR018338">
    <property type="entry name" value="Carbonic_anhydrase_a-class_CS"/>
</dbReference>
<sequence length="260" mass="28487">MITANNTLAGEHSAPSDHANNEHAQSAAAPNKHGDSHHAHWGYVGAESPEHWGELSADYHTCLDGKNQTPIDIQAAEDVALPPLEFHYAASGYDELNNGHTIQVNYQGGSWLTVDGRNYELKQFHFHTPSENHIQGHEFPMEAHLVHADAEGRLAVVAVMFEEGAENTELKTAWQAMPTHPDEHHALTPKISAAALLPASHDYYHFTGSLTTPPCTEGVNWIVLKQPMTASAAQIAQFSQVMGHPNNRPLQSLNARTVQQ</sequence>
<dbReference type="EC" id="4.2.1.1" evidence="4 10"/>
<evidence type="ECO:0000259" key="12">
    <source>
        <dbReference type="PROSITE" id="PS51144"/>
    </source>
</evidence>
<reference evidence="13 14" key="1">
    <citation type="journal article" date="2020" name="Arch. Microbiol.">
        <title>The genome sequence of the giant phototrophic gammaproteobacterium Thiospirillum jenense gives insight into its physiological properties and phylogenetic relationships.</title>
        <authorList>
            <person name="Imhoff J.F."/>
            <person name="Meyer T.E."/>
            <person name="Kyndt J.A."/>
        </authorList>
    </citation>
    <scope>NUCLEOTIDE SEQUENCE [LARGE SCALE GENOMIC DNA]</scope>
    <source>
        <strain evidence="13 14">DSM 216</strain>
    </source>
</reference>
<comment type="function">
    <text evidence="2 10">Reversible hydration of carbon dioxide.</text>
</comment>
<dbReference type="Pfam" id="PF00194">
    <property type="entry name" value="Carb_anhydrase"/>
    <property type="match status" value="1"/>
</dbReference>
<evidence type="ECO:0000256" key="8">
    <source>
        <dbReference type="ARBA" id="ARBA00023239"/>
    </source>
</evidence>
<dbReference type="PANTHER" id="PTHR18952:SF265">
    <property type="entry name" value="CARBONIC ANHYDRASE"/>
    <property type="match status" value="1"/>
</dbReference>
<dbReference type="PROSITE" id="PS00162">
    <property type="entry name" value="ALPHA_CA_1"/>
    <property type="match status" value="1"/>
</dbReference>
<evidence type="ECO:0000256" key="1">
    <source>
        <dbReference type="ARBA" id="ARBA00001947"/>
    </source>
</evidence>
<evidence type="ECO:0000256" key="4">
    <source>
        <dbReference type="ARBA" id="ARBA00012925"/>
    </source>
</evidence>
<evidence type="ECO:0000313" key="13">
    <source>
        <dbReference type="EMBL" id="MBB1124859.1"/>
    </source>
</evidence>
<comment type="catalytic activity">
    <reaction evidence="9 10">
        <text>hydrogencarbonate + H(+) = CO2 + H2O</text>
        <dbReference type="Rhea" id="RHEA:10748"/>
        <dbReference type="ChEBI" id="CHEBI:15377"/>
        <dbReference type="ChEBI" id="CHEBI:15378"/>
        <dbReference type="ChEBI" id="CHEBI:16526"/>
        <dbReference type="ChEBI" id="CHEBI:17544"/>
        <dbReference type="EC" id="4.2.1.1"/>
    </reaction>
</comment>
<name>A0A839HCU7_9GAMM</name>
<comment type="cofactor">
    <cofactor evidence="1 10">
        <name>Zn(2+)</name>
        <dbReference type="ChEBI" id="CHEBI:29105"/>
    </cofactor>
</comment>
<keyword evidence="6 10" id="KW-0479">Metal-binding</keyword>
<feature type="region of interest" description="Disordered" evidence="11">
    <location>
        <begin position="1"/>
        <end position="42"/>
    </location>
</feature>
<dbReference type="SMART" id="SM01057">
    <property type="entry name" value="Carb_anhydrase"/>
    <property type="match status" value="1"/>
</dbReference>
<protein>
    <recommendedName>
        <fullName evidence="5 10">Carbonic anhydrase</fullName>
        <ecNumber evidence="4 10">4.2.1.1</ecNumber>
    </recommendedName>
</protein>
<dbReference type="Gene3D" id="3.10.200.10">
    <property type="entry name" value="Alpha carbonic anhydrase"/>
    <property type="match status" value="1"/>
</dbReference>
<gene>
    <name evidence="13" type="ORF">HUK38_01260</name>
</gene>